<sequence>MGDAISVEEVNPAQAVIVHQPESHSSASLSFSGRTEQFIACVSRGQVLNFKGPTFEYILTICTRFKHELNNLKAWYAYSAPPKKDKNHTLWIDTENGIGIRTNNIESVEKLARLEIARNANATASTTYFIQLLEFFREIAETTTQAARTFNTIIRAREMRDEKKYREKLRNQEIVTFQVNNAATILNSLAQFVPEVSAF</sequence>
<evidence type="ECO:0000313" key="1">
    <source>
        <dbReference type="EMBL" id="KAF2450976.1"/>
    </source>
</evidence>
<accession>A0A9P4PV27</accession>
<comment type="caution">
    <text evidence="1">The sequence shown here is derived from an EMBL/GenBank/DDBJ whole genome shotgun (WGS) entry which is preliminary data.</text>
</comment>
<dbReference type="EMBL" id="MU001493">
    <property type="protein sequence ID" value="KAF2450976.1"/>
    <property type="molecule type" value="Genomic_DNA"/>
</dbReference>
<dbReference type="AlphaFoldDB" id="A0A9P4PV27"/>
<keyword evidence="2" id="KW-1185">Reference proteome</keyword>
<organism evidence="1 2">
    <name type="scientific">Karstenula rhodostoma CBS 690.94</name>
    <dbReference type="NCBI Taxonomy" id="1392251"/>
    <lineage>
        <taxon>Eukaryota</taxon>
        <taxon>Fungi</taxon>
        <taxon>Dikarya</taxon>
        <taxon>Ascomycota</taxon>
        <taxon>Pezizomycotina</taxon>
        <taxon>Dothideomycetes</taxon>
        <taxon>Pleosporomycetidae</taxon>
        <taxon>Pleosporales</taxon>
        <taxon>Massarineae</taxon>
        <taxon>Didymosphaeriaceae</taxon>
        <taxon>Karstenula</taxon>
    </lineage>
</organism>
<dbReference type="Proteomes" id="UP000799764">
    <property type="component" value="Unassembled WGS sequence"/>
</dbReference>
<reference evidence="1" key="1">
    <citation type="journal article" date="2020" name="Stud. Mycol.">
        <title>101 Dothideomycetes genomes: a test case for predicting lifestyles and emergence of pathogens.</title>
        <authorList>
            <person name="Haridas S."/>
            <person name="Albert R."/>
            <person name="Binder M."/>
            <person name="Bloem J."/>
            <person name="Labutti K."/>
            <person name="Salamov A."/>
            <person name="Andreopoulos B."/>
            <person name="Baker S."/>
            <person name="Barry K."/>
            <person name="Bills G."/>
            <person name="Bluhm B."/>
            <person name="Cannon C."/>
            <person name="Castanera R."/>
            <person name="Culley D."/>
            <person name="Daum C."/>
            <person name="Ezra D."/>
            <person name="Gonzalez J."/>
            <person name="Henrissat B."/>
            <person name="Kuo A."/>
            <person name="Liang C."/>
            <person name="Lipzen A."/>
            <person name="Lutzoni F."/>
            <person name="Magnuson J."/>
            <person name="Mondo S."/>
            <person name="Nolan M."/>
            <person name="Ohm R."/>
            <person name="Pangilinan J."/>
            <person name="Park H.-J."/>
            <person name="Ramirez L."/>
            <person name="Alfaro M."/>
            <person name="Sun H."/>
            <person name="Tritt A."/>
            <person name="Yoshinaga Y."/>
            <person name="Zwiers L.-H."/>
            <person name="Turgeon B."/>
            <person name="Goodwin S."/>
            <person name="Spatafora J."/>
            <person name="Crous P."/>
            <person name="Grigoriev I."/>
        </authorList>
    </citation>
    <scope>NUCLEOTIDE SEQUENCE</scope>
    <source>
        <strain evidence="1">CBS 690.94</strain>
    </source>
</reference>
<gene>
    <name evidence="1" type="ORF">P171DRAFT_150692</name>
</gene>
<proteinExistence type="predicted"/>
<name>A0A9P4PV27_9PLEO</name>
<protein>
    <submittedName>
        <fullName evidence="1">Uncharacterized protein</fullName>
    </submittedName>
</protein>
<evidence type="ECO:0000313" key="2">
    <source>
        <dbReference type="Proteomes" id="UP000799764"/>
    </source>
</evidence>